<proteinExistence type="predicted"/>
<name>S5NC21_SALBN</name>
<dbReference type="EMBL" id="CP006608">
    <property type="protein sequence ID" value="AGR60205.1"/>
    <property type="molecule type" value="Genomic_DNA"/>
</dbReference>
<protein>
    <submittedName>
        <fullName evidence="1">Uncharacterized protein</fullName>
    </submittedName>
</protein>
<evidence type="ECO:0000313" key="2">
    <source>
        <dbReference type="Proteomes" id="UP000015042"/>
    </source>
</evidence>
<organism evidence="1 2">
    <name type="scientific">Salmonella bongori N268-08</name>
    <dbReference type="NCBI Taxonomy" id="1197719"/>
    <lineage>
        <taxon>Bacteria</taxon>
        <taxon>Pseudomonadati</taxon>
        <taxon>Pseudomonadota</taxon>
        <taxon>Gammaproteobacteria</taxon>
        <taxon>Enterobacterales</taxon>
        <taxon>Enterobacteriaceae</taxon>
        <taxon>Salmonella</taxon>
    </lineage>
</organism>
<reference evidence="1 2" key="1">
    <citation type="submission" date="2013-07" db="EMBL/GenBank/DDBJ databases">
        <title>Genome sequence of Salmonella bongori N268-08 - a rare clinical isolate.</title>
        <authorList>
            <person name="Marti R."/>
            <person name="Hagens S."/>
            <person name="Loessner M.J."/>
            <person name="Klumpp J."/>
        </authorList>
    </citation>
    <scope>NUCLEOTIDE SEQUENCE [LARGE SCALE GENOMIC DNA]</scope>
    <source>
        <strain evidence="1 2">N268-08</strain>
    </source>
</reference>
<accession>S5NC21</accession>
<gene>
    <name evidence="1" type="ORF">A464_3021</name>
</gene>
<evidence type="ECO:0000313" key="1">
    <source>
        <dbReference type="EMBL" id="AGR60205.1"/>
    </source>
</evidence>
<dbReference type="HOGENOM" id="CLU_3348325_0_0_6"/>
<dbReference type="PATRIC" id="fig|1197719.3.peg.3013"/>
<dbReference type="KEGG" id="sbz:A464_3021"/>
<dbReference type="AlphaFoldDB" id="S5NC21"/>
<dbReference type="Proteomes" id="UP000015042">
    <property type="component" value="Chromosome"/>
</dbReference>
<sequence>MFNSFVLRNGEAGFPILVTDNKQDLTLCYPQKVGITV</sequence>